<dbReference type="Gene3D" id="3.10.20.890">
    <property type="match status" value="2"/>
</dbReference>
<feature type="region of interest" description="Disordered" evidence="5">
    <location>
        <begin position="1537"/>
        <end position="1582"/>
    </location>
</feature>
<dbReference type="Proteomes" id="UP001238155">
    <property type="component" value="Chromosome"/>
</dbReference>
<dbReference type="InterPro" id="IPR044055">
    <property type="entry name" value="RibLong"/>
</dbReference>
<feature type="compositionally biased region" description="Basic and acidic residues" evidence="5">
    <location>
        <begin position="64"/>
        <end position="76"/>
    </location>
</feature>
<dbReference type="InterPro" id="IPR046776">
    <property type="entry name" value="Pectate_lyase_5"/>
</dbReference>
<reference evidence="8" key="1">
    <citation type="submission" date="2023-04" db="EMBL/GenBank/DDBJ databases">
        <title>Four porcine-derived lactic acid bacteria strains analyses and their evaluation as potential probiotics based on genomics.</title>
        <authorList>
            <person name="Niu D."/>
        </authorList>
    </citation>
    <scope>NUCLEOTIDE SEQUENCE</scope>
    <source>
        <strain evidence="8">ZSB1</strain>
    </source>
</reference>
<dbReference type="InterPro" id="IPR019931">
    <property type="entry name" value="LPXTG_anchor"/>
</dbReference>
<evidence type="ECO:0000313" key="8">
    <source>
        <dbReference type="EMBL" id="WHQ79993.1"/>
    </source>
</evidence>
<dbReference type="Pfam" id="PF04650">
    <property type="entry name" value="YSIRK_signal"/>
    <property type="match status" value="1"/>
</dbReference>
<evidence type="ECO:0000256" key="1">
    <source>
        <dbReference type="ARBA" id="ARBA00022512"/>
    </source>
</evidence>
<evidence type="ECO:0000256" key="3">
    <source>
        <dbReference type="ARBA" id="ARBA00022729"/>
    </source>
</evidence>
<dbReference type="NCBIfam" id="TIGR02331">
    <property type="entry name" value="rib_alpha"/>
    <property type="match status" value="12"/>
</dbReference>
<keyword evidence="3" id="KW-0732">Signal</keyword>
<dbReference type="PROSITE" id="PS50847">
    <property type="entry name" value="GRAM_POS_ANCHORING"/>
    <property type="match status" value="1"/>
</dbReference>
<dbReference type="RefSeq" id="WP_283534646.1">
    <property type="nucleotide sequence ID" value="NZ_CP123751.1"/>
</dbReference>
<keyword evidence="6" id="KW-1133">Transmembrane helix</keyword>
<feature type="region of interest" description="Disordered" evidence="5">
    <location>
        <begin position="53"/>
        <end position="109"/>
    </location>
</feature>
<dbReference type="Pfam" id="PF20585">
    <property type="entry name" value="Pectate_lyase_5"/>
    <property type="match status" value="1"/>
</dbReference>
<accession>A0AAJ6FMD9</accession>
<protein>
    <submittedName>
        <fullName evidence="8">Rib/alpha-like domain-containing protein</fullName>
    </submittedName>
</protein>
<dbReference type="InterPro" id="IPR005877">
    <property type="entry name" value="YSIRK_signal_dom"/>
</dbReference>
<feature type="compositionally biased region" description="Basic and acidic residues" evidence="5">
    <location>
        <begin position="1171"/>
        <end position="1180"/>
    </location>
</feature>
<evidence type="ECO:0000259" key="7">
    <source>
        <dbReference type="PROSITE" id="PS50847"/>
    </source>
</evidence>
<keyword evidence="1" id="KW-0134">Cell wall</keyword>
<proteinExistence type="predicted"/>
<feature type="compositionally biased region" description="Polar residues" evidence="5">
    <location>
        <begin position="54"/>
        <end position="63"/>
    </location>
</feature>
<keyword evidence="2" id="KW-0964">Secreted</keyword>
<dbReference type="Pfam" id="PF18957">
    <property type="entry name" value="RibLong"/>
    <property type="match status" value="1"/>
</dbReference>
<feature type="region of interest" description="Disordered" evidence="5">
    <location>
        <begin position="1465"/>
        <end position="1510"/>
    </location>
</feature>
<evidence type="ECO:0000256" key="6">
    <source>
        <dbReference type="SAM" id="Phobius"/>
    </source>
</evidence>
<evidence type="ECO:0000256" key="4">
    <source>
        <dbReference type="ARBA" id="ARBA00023088"/>
    </source>
</evidence>
<dbReference type="EMBL" id="CP123751">
    <property type="protein sequence ID" value="WHQ79993.1"/>
    <property type="molecule type" value="Genomic_DNA"/>
</dbReference>
<keyword evidence="6" id="KW-0472">Membrane</keyword>
<dbReference type="NCBIfam" id="TIGR01168">
    <property type="entry name" value="YSIRK_signal"/>
    <property type="match status" value="1"/>
</dbReference>
<organism evidence="8 9">
    <name type="scientific">Ligilactobacillus animalis</name>
    <dbReference type="NCBI Taxonomy" id="1605"/>
    <lineage>
        <taxon>Bacteria</taxon>
        <taxon>Bacillati</taxon>
        <taxon>Bacillota</taxon>
        <taxon>Bacilli</taxon>
        <taxon>Lactobacillales</taxon>
        <taxon>Lactobacillaceae</taxon>
        <taxon>Ligilactobacillus</taxon>
    </lineage>
</organism>
<keyword evidence="4" id="KW-0572">Peptidoglycan-anchor</keyword>
<gene>
    <name evidence="8" type="ORF">QFF56_08665</name>
</gene>
<feature type="transmembrane region" description="Helical" evidence="6">
    <location>
        <begin position="21"/>
        <end position="43"/>
    </location>
</feature>
<feature type="compositionally biased region" description="Basic and acidic residues" evidence="5">
    <location>
        <begin position="1539"/>
        <end position="1558"/>
    </location>
</feature>
<keyword evidence="6" id="KW-0812">Transmembrane</keyword>
<dbReference type="InterPro" id="IPR059115">
    <property type="entry name" value="Rib"/>
</dbReference>
<evidence type="ECO:0000313" key="9">
    <source>
        <dbReference type="Proteomes" id="UP001238155"/>
    </source>
</evidence>
<feature type="domain" description="Gram-positive cocci surface proteins LPxTG" evidence="7">
    <location>
        <begin position="2078"/>
        <end position="2115"/>
    </location>
</feature>
<dbReference type="Pfam" id="PF08428">
    <property type="entry name" value="Rib"/>
    <property type="match status" value="12"/>
</dbReference>
<sequence length="2115" mass="225868">MLSKNNTDLYANKLAPKRQKFVIKKFTVGVASVLVGTTFALYAGTSHVAADQVEPNTAQSATKDTVEQKDEIKKQPEAVSTNTPVAPETKVPQQAQAATPEKTVPTQTDSPVLEQQLTTPQQQPVQPEVVPSQDASHVSDMAQFQTALNDKNVAEIVLDKDVTNDTDNYVNVDKPGVARDVTVWGSKVDERNTTLNLGDHSLYFYNKTTTPDHKWQLNFKNVNVETNDPHGYGVVSFQNNGTDATVNFDNVKASGNGVLVYAPNATVKLHDVSATPTYVESSPSANVTANNVDLSGNVTLTAGVNNASTPQNVYANGKVNVKSGANVVLTTNNAYSNETQNLTAGALHVEKNAKLNVKVNTTAPNVAVPTGGTWESLVVNSRAVDVTNGNAKVDGELTVDPFTKEKRGTSVVVAVVLSAPATTQNDLVIGPTGKLVVNATQAPNTRGVYFVNNDHAFGVQHGGQVILKMGHGVSNAVWNPDNLVLSDGAKLDVETYQDNNGVTNVGIDSTGAGAHSGVITLNWGSSDRPNNSDVTTGNVHGNLTVKPNALLKVVRKVDENSQQAATPLISYGGVGGNNGTNSLNVDHGSVVLEDALQKDSLQKSNLGYYSYLDVTDNYHSPVYPLGMVSMWGVGSTNRVNVVAPKLFKMVRTGKQKGMLFRLEATDNKITMDAADDQSVPVKYGTIANVKYNNDKVSQAKNYEWNVKNLKSVNWLGDYSMNYLNARKEGTPFGLSPDSSVSFAQATPQAAKDDFNNYFNWWSATNLEMGSDLNVFHPVYQPLAVMQNTTQSENVLYQDRVQPSNVKYTLLDPTGEFSWAKVDATGTLTVAPTVTTDVGLYNVPVEVSFTSGQKVVAYAPVTVLNSDSKAVFNDRNVLLGEVKPVFTHKTSDKDILPAPMQALNGLTVYTKDEKTGRYLPVTTYVPSKNGNLVDTQTGAGLPGVKVTWAQAPTTVVAKDSDKTETEPMMALVDVQNKQVSFPKVGLFPDLGNFPVPVTMYGASAKPDVHATRTLEQSLPQAASVLQMPDLTAQHEAEVASVVWSKKPALDQTTPKATGMVSVKFTDGTDLNVPVNVAVDPNMADLNTPLAQVVKTELNKLPEAKSGVANSADLPGNTKYNWKSPVEVTTPGTKQGTVVVTYPDGSRDELPVQVKVETDADLYTPKGQQVKTEVGKTPDAKKGVSNSQELPVDTKYSWKNPVDVTKPGTKQGTVEVTYPDGSKDELPVQVKVGTDADLHTPKGKQVVTEVGKTPGAKSGVANSADLPTNTQYSWKNPINVTTPGEKQGTVEVTYPDGSKDELPVQVKVGTDADMYTPKAQPVNTELNKEPEAKSGVANSAELPVNTQYNWKNPVEVSAPGEKQGTVVVTYPDGSQDELPIQVKVGTDADLYTPKDQQVVTEVGKTPDAKSGVSNSRDLPVDTKYTWKDPVEVSTPGEKQGTVVVTYPDGSKDELPVQVKVGTDADLYTPKGQQVNTELNKEPEAKSGVSNSQELPVDTKYGWKNPVEVSTPGKKQGTVVVTYPDGSKEELSVPVSVLASTSDKKHAEGPEKVVPDADKYEPQSQVVNTDMGKQPDAEAGVSNSTDLPVGTKYSWKTPVNVTTPGDKQGTVEVIYPDGSKDELPVKVKVGTDADLYTPKGQQVATEVGKQPSAQSGVSNSLELPAGTQYSWKSPVDVTTAGDKQGTVVVAYPDGSKEELSVPVTVVAPTSDKGPVKVVTDAEKYTPQSQAVTTKLGTVPVAKSGVTNSADLPSDTKYSWKTPVDVTTPGAKQGTVEMMYPDGSKDELQVEVKVGTDADLYTPKVQQVRTELNKQPEAKDSVVNSATLPAKTQYSWKSPVDVTTLGEKQSTVVVTYPDGSKDELPVSVSVLAPVSDKENETSTDADKYQPQAQQVTTVLGKLPAAKSGVTNSGDLPAKMQYSWKTPVDVTTPNETNATVVVTYPDGSTDELPVKVVVLNPVKKQVKATTDADKYAPRPQVVTTELGKVPAPQAGVANKDELPDKTDYSWKLPVDVTTVGTKHATVVVTYPDKSQAEVGVTVKVHAKTKTKQVTQQVLAVKDNAKRGHGSVGGTHKHLAKQALPQTGETNAGAYELPGAFITLLAGILGLGAFVEKRSQK</sequence>
<name>A0AAJ6FMD9_9LACO</name>
<feature type="region of interest" description="Disordered" evidence="5">
    <location>
        <begin position="1166"/>
        <end position="1186"/>
    </location>
</feature>
<feature type="transmembrane region" description="Helical" evidence="6">
    <location>
        <begin position="2091"/>
        <end position="2109"/>
    </location>
</feature>
<dbReference type="InterPro" id="IPR012706">
    <property type="entry name" value="Rib_alpha_Esp_rpt"/>
</dbReference>
<evidence type="ECO:0000256" key="2">
    <source>
        <dbReference type="ARBA" id="ARBA00022525"/>
    </source>
</evidence>
<evidence type="ECO:0000256" key="5">
    <source>
        <dbReference type="SAM" id="MobiDB-lite"/>
    </source>
</evidence>